<gene>
    <name evidence="1" type="ORF">F2Q69_00002142</name>
</gene>
<dbReference type="EMBL" id="QGKX02001521">
    <property type="protein sequence ID" value="KAF3513580.1"/>
    <property type="molecule type" value="Genomic_DNA"/>
</dbReference>
<accession>A0A8S9PEP4</accession>
<organism evidence="1 2">
    <name type="scientific">Brassica cretica</name>
    <name type="common">Mustard</name>
    <dbReference type="NCBI Taxonomy" id="69181"/>
    <lineage>
        <taxon>Eukaryota</taxon>
        <taxon>Viridiplantae</taxon>
        <taxon>Streptophyta</taxon>
        <taxon>Embryophyta</taxon>
        <taxon>Tracheophyta</taxon>
        <taxon>Spermatophyta</taxon>
        <taxon>Magnoliopsida</taxon>
        <taxon>eudicotyledons</taxon>
        <taxon>Gunneridae</taxon>
        <taxon>Pentapetalae</taxon>
        <taxon>rosids</taxon>
        <taxon>malvids</taxon>
        <taxon>Brassicales</taxon>
        <taxon>Brassicaceae</taxon>
        <taxon>Brassiceae</taxon>
        <taxon>Brassica</taxon>
    </lineage>
</organism>
<sequence length="109" mass="12548">MQFPEQGKFVYVILTLKKIPQMMNLMLSVSRISLSTLSFCLIIDDQTEKWPHQGRCDEEDTPSLRVIPLFLVVIDLNHNNSKEQIERACGAIIMALIHLHINVHFSSEQ</sequence>
<evidence type="ECO:0000313" key="1">
    <source>
        <dbReference type="EMBL" id="KAF3513580.1"/>
    </source>
</evidence>
<protein>
    <submittedName>
        <fullName evidence="1">Uncharacterized protein</fullName>
    </submittedName>
</protein>
<comment type="caution">
    <text evidence="1">The sequence shown here is derived from an EMBL/GenBank/DDBJ whole genome shotgun (WGS) entry which is preliminary data.</text>
</comment>
<dbReference type="AlphaFoldDB" id="A0A8S9PEP4"/>
<proteinExistence type="predicted"/>
<reference evidence="1" key="1">
    <citation type="submission" date="2019-12" db="EMBL/GenBank/DDBJ databases">
        <title>Genome sequencing and annotation of Brassica cretica.</title>
        <authorList>
            <person name="Studholme D.J."/>
            <person name="Sarris P."/>
        </authorList>
    </citation>
    <scope>NUCLEOTIDE SEQUENCE</scope>
    <source>
        <strain evidence="1">PFS-109/04</strain>
        <tissue evidence="1">Leaf</tissue>
    </source>
</reference>
<dbReference type="Proteomes" id="UP000712600">
    <property type="component" value="Unassembled WGS sequence"/>
</dbReference>
<evidence type="ECO:0000313" key="2">
    <source>
        <dbReference type="Proteomes" id="UP000712600"/>
    </source>
</evidence>
<name>A0A8S9PEP4_BRACR</name>